<evidence type="ECO:0000313" key="1">
    <source>
        <dbReference type="EMBL" id="KAK9685322.1"/>
    </source>
</evidence>
<proteinExistence type="predicted"/>
<organism evidence="1 2">
    <name type="scientific">Popillia japonica</name>
    <name type="common">Japanese beetle</name>
    <dbReference type="NCBI Taxonomy" id="7064"/>
    <lineage>
        <taxon>Eukaryota</taxon>
        <taxon>Metazoa</taxon>
        <taxon>Ecdysozoa</taxon>
        <taxon>Arthropoda</taxon>
        <taxon>Hexapoda</taxon>
        <taxon>Insecta</taxon>
        <taxon>Pterygota</taxon>
        <taxon>Neoptera</taxon>
        <taxon>Endopterygota</taxon>
        <taxon>Coleoptera</taxon>
        <taxon>Polyphaga</taxon>
        <taxon>Scarabaeiformia</taxon>
        <taxon>Scarabaeidae</taxon>
        <taxon>Rutelinae</taxon>
        <taxon>Popillia</taxon>
    </lineage>
</organism>
<dbReference type="Proteomes" id="UP001458880">
    <property type="component" value="Unassembled WGS sequence"/>
</dbReference>
<accession>A0AAW1I7Y1</accession>
<reference evidence="1 2" key="1">
    <citation type="journal article" date="2024" name="BMC Genomics">
        <title>De novo assembly and annotation of Popillia japonica's genome with initial clues to its potential as an invasive pest.</title>
        <authorList>
            <person name="Cucini C."/>
            <person name="Boschi S."/>
            <person name="Funari R."/>
            <person name="Cardaioli E."/>
            <person name="Iannotti N."/>
            <person name="Marturano G."/>
            <person name="Paoli F."/>
            <person name="Bruttini M."/>
            <person name="Carapelli A."/>
            <person name="Frati F."/>
            <person name="Nardi F."/>
        </authorList>
    </citation>
    <scope>NUCLEOTIDE SEQUENCE [LARGE SCALE GENOMIC DNA]</scope>
    <source>
        <strain evidence="1">DMR45628</strain>
    </source>
</reference>
<keyword evidence="2" id="KW-1185">Reference proteome</keyword>
<dbReference type="EMBL" id="JASPKY010000785">
    <property type="protein sequence ID" value="KAK9685322.1"/>
    <property type="molecule type" value="Genomic_DNA"/>
</dbReference>
<name>A0AAW1I7Y1_POPJA</name>
<dbReference type="AlphaFoldDB" id="A0AAW1I7Y1"/>
<sequence>MKFRKDLSFRSDSLNITFLNTPLNDEEEVNFRTGNKIVASENIRLDDIFASLPLKDLEHHLFCDTHQKETDPIRVNSRSQPARKILVGWEK</sequence>
<comment type="caution">
    <text evidence="1">The sequence shown here is derived from an EMBL/GenBank/DDBJ whole genome shotgun (WGS) entry which is preliminary data.</text>
</comment>
<evidence type="ECO:0000313" key="2">
    <source>
        <dbReference type="Proteomes" id="UP001458880"/>
    </source>
</evidence>
<protein>
    <submittedName>
        <fullName evidence="1">Uncharacterized protein</fullName>
    </submittedName>
</protein>
<gene>
    <name evidence="1" type="ORF">QE152_g38129</name>
</gene>